<keyword evidence="1" id="KW-1133">Transmembrane helix</keyword>
<keyword evidence="1" id="KW-0472">Membrane</keyword>
<keyword evidence="1" id="KW-0812">Transmembrane</keyword>
<feature type="transmembrane region" description="Helical" evidence="1">
    <location>
        <begin position="165"/>
        <end position="183"/>
    </location>
</feature>
<dbReference type="PANTHER" id="PTHR42709:SF2">
    <property type="entry name" value="INNER MEMBRANE PROTEIN YOHD"/>
    <property type="match status" value="1"/>
</dbReference>
<keyword evidence="4" id="KW-1185">Reference proteome</keyword>
<dbReference type="Pfam" id="PF09335">
    <property type="entry name" value="VTT_dom"/>
    <property type="match status" value="1"/>
</dbReference>
<evidence type="ECO:0000313" key="4">
    <source>
        <dbReference type="Proteomes" id="UP000193083"/>
    </source>
</evidence>
<sequence length="191" mass="20605">MIDLLHYLVERFGLVAVFAGCLAEGESAAIFGGFFAHQQVFAVWHTVAVAFAGAFLGDTALFLAGRRFADHPRVLALRARPGFSHAHGLVERHPNIFILTNRFIYGLRMVGGVAAGLSSVPVARFLALNAASALVWACIFVSLGYFFGAGAEHLIGDALVKHQRLLIGVGLAVAVMAIGLWLGHRYLRTRH</sequence>
<name>A0A1X7P370_9HYPH</name>
<evidence type="ECO:0000313" key="3">
    <source>
        <dbReference type="EMBL" id="SMH45127.1"/>
    </source>
</evidence>
<reference evidence="3 4" key="1">
    <citation type="submission" date="2017-04" db="EMBL/GenBank/DDBJ databases">
        <authorList>
            <person name="Afonso C.L."/>
            <person name="Miller P.J."/>
            <person name="Scott M.A."/>
            <person name="Spackman E."/>
            <person name="Goraichik I."/>
            <person name="Dimitrov K.M."/>
            <person name="Suarez D.L."/>
            <person name="Swayne D.E."/>
        </authorList>
    </citation>
    <scope>NUCLEOTIDE SEQUENCE [LARGE SCALE GENOMIC DNA]</scope>
    <source>
        <strain evidence="3 4">B5P</strain>
    </source>
</reference>
<dbReference type="AlphaFoldDB" id="A0A1X7P370"/>
<dbReference type="Proteomes" id="UP000193083">
    <property type="component" value="Unassembled WGS sequence"/>
</dbReference>
<gene>
    <name evidence="3" type="ORF">SAMN02982922_3142</name>
</gene>
<feature type="domain" description="VTT" evidence="2">
    <location>
        <begin position="29"/>
        <end position="145"/>
    </location>
</feature>
<dbReference type="EMBL" id="FXBL01000004">
    <property type="protein sequence ID" value="SMH45127.1"/>
    <property type="molecule type" value="Genomic_DNA"/>
</dbReference>
<evidence type="ECO:0000259" key="2">
    <source>
        <dbReference type="Pfam" id="PF09335"/>
    </source>
</evidence>
<proteinExistence type="predicted"/>
<dbReference type="PANTHER" id="PTHR42709">
    <property type="entry name" value="ALKALINE PHOSPHATASE LIKE PROTEIN"/>
    <property type="match status" value="1"/>
</dbReference>
<dbReference type="GO" id="GO:0005886">
    <property type="term" value="C:plasma membrane"/>
    <property type="evidence" value="ECO:0007669"/>
    <property type="project" value="TreeGrafter"/>
</dbReference>
<feature type="transmembrane region" description="Helical" evidence="1">
    <location>
        <begin position="12"/>
        <end position="36"/>
    </location>
</feature>
<organism evidence="3 4">
    <name type="scientific">Mesorhizobium australicum</name>
    <dbReference type="NCBI Taxonomy" id="536018"/>
    <lineage>
        <taxon>Bacteria</taxon>
        <taxon>Pseudomonadati</taxon>
        <taxon>Pseudomonadota</taxon>
        <taxon>Alphaproteobacteria</taxon>
        <taxon>Hyphomicrobiales</taxon>
        <taxon>Phyllobacteriaceae</taxon>
        <taxon>Mesorhizobium</taxon>
    </lineage>
</organism>
<evidence type="ECO:0000256" key="1">
    <source>
        <dbReference type="SAM" id="Phobius"/>
    </source>
</evidence>
<accession>A0A1X7P370</accession>
<dbReference type="InterPro" id="IPR032816">
    <property type="entry name" value="VTT_dom"/>
</dbReference>
<dbReference type="InterPro" id="IPR051311">
    <property type="entry name" value="DedA_domain"/>
</dbReference>
<protein>
    <submittedName>
        <fullName evidence="3">Membrane protein DedA, SNARE-associated domain</fullName>
    </submittedName>
</protein>
<feature type="transmembrane region" description="Helical" evidence="1">
    <location>
        <begin position="42"/>
        <end position="64"/>
    </location>
</feature>
<feature type="transmembrane region" description="Helical" evidence="1">
    <location>
        <begin position="125"/>
        <end position="145"/>
    </location>
</feature>
<dbReference type="RefSeq" id="WP_085465004.1">
    <property type="nucleotide sequence ID" value="NZ_FXBL01000004.1"/>
</dbReference>
<dbReference type="OrthoDB" id="948134at2"/>